<feature type="compositionally biased region" description="Acidic residues" evidence="2">
    <location>
        <begin position="327"/>
        <end position="342"/>
    </location>
</feature>
<sequence length="1435" mass="147880">MVFSTGPPSSSSRRGGRGGGGVGGGGSGLDADTPVSALPPMVVTYRLAGVDGEATEDKVEDGDLVDPEAPPATVGDDGDGDGAAAAARAYEEKMEREYGLTRHVAEGRGVSILLRSVEAHLAEVLRRVRRDDVQLMLGAASTSSTGATVAKPTKGGELSRNPSRAEFNKSPAHPALVLLRHCAQLADNRRRMVKGRAPTVLLRMLMDVLNAIDESSVVRRGRRGSSALMSDWASLDSGDGGEALSGGEAADAGNSSLPPSMSSVATGNNPTAKALQGLIEVLASDISADVASAGGAAAAMRSASAKDVVRDGVPNKTKGDFSAGNNNDDEDVEDEDEDDGDGDAALPLLLKSLRTTSLSPPLRRVIAKLLPFLTYGREAQSAALAEHFVRHVDVGRLSDGTGTGTGVEASSSSSSPSSVLMETFVQSAIALPPGAAVCEGLRSELGRRGFVRSVGEFLLRDIPDRPPPWSPALFGRTYGDGGKAGDKYIREGYCGKGDDGDAHDEKSNSKTKNRTRAETKVSVEAKGNKLSAENERLRSEELKKSYEGRWGAYFLRDGTKMALRILIGLCAGHGPTQRLLCDIVRRRENVREVHANERMEGVEKAESVETVAMATRRTSVSLLQALHWIESTSDNSSSSISLNGLGILAETLLDTLQDDASASGETVAVAAEIKELRKTTRERKRQIAEERRSRALVGMSSFGPLVGGAVVAAAPPELSPSPTARGNASSAGSASASASDTASVSASASAAPIQPQVVTADDVAAVAAAASSSGALGSALASMMGLSGFASALGAASSSSRRREITSVGGPSAAATVPSSAEDASGPSAAVDKAKPAWMLEMEAMEDETGLTCAVCQEGRTLQPSELLGLYAYVKKVTSSYDRCGGRGSVDGTVLLLSLPRTLPPSLSGTDLEEDWYRPARSAADALQTTPQAAAAMAAVAAWSSAGAVSGGGSGAGSSARPSHYVTTVTAGNAIHCSCHARARAADRNHPKAPKSEWEGAALRNSRVTCNVILPLVSAAGGSSTSVPLMAIESALADHQAVVSNLLGSGAARPRSMLWNAMHDVRLLLLRIAHGESLNADCGGGSLTSNAQLVFHMLHLAGAFASDAEHDSPETAGHARALDTGFLAGEEILRAQDFDLAAAGAGVGVARGGRLSSGGGGGPSSTSLSSSRDGRGDNAARRLRRGLADAAPMACLACILFHNAKDDSPATRSSDAGGGRSSGVSSESPARPHRKRRWVLHRDRFLRGLIRCAGRRRACGAVGSGCAAPSRGGGSGASGSASSAAGGSAAARRMRSASFSDWDEPLEGTGVSSSSSAPAVGSRDKPAASTLGKRSAPGIAEHASALRPMLILYAVFDALSEEYAPGMEDEAVEEAAGRLVTKIESCQKAKDIQDLMKEAGVNGMDHEAMLEEFLKGKEEREEVGDFGFVGRSGHS</sequence>
<feature type="compositionally biased region" description="Low complexity" evidence="2">
    <location>
        <begin position="1261"/>
        <end position="1270"/>
    </location>
</feature>
<feature type="region of interest" description="Disordered" evidence="2">
    <location>
        <begin position="1208"/>
        <end position="1235"/>
    </location>
</feature>
<reference evidence="4" key="1">
    <citation type="submission" date="2021-01" db="EMBL/GenBank/DDBJ databases">
        <authorList>
            <person name="Corre E."/>
            <person name="Pelletier E."/>
            <person name="Niang G."/>
            <person name="Scheremetjew M."/>
            <person name="Finn R."/>
            <person name="Kale V."/>
            <person name="Holt S."/>
            <person name="Cochrane G."/>
            <person name="Meng A."/>
            <person name="Brown T."/>
            <person name="Cohen L."/>
        </authorList>
    </citation>
    <scope>NUCLEOTIDE SEQUENCE</scope>
    <source>
        <strain evidence="4">Isolate 1302-5</strain>
    </source>
</reference>
<dbReference type="GO" id="GO:0008270">
    <property type="term" value="F:zinc ion binding"/>
    <property type="evidence" value="ECO:0007669"/>
    <property type="project" value="UniProtKB-KW"/>
</dbReference>
<dbReference type="InterPro" id="IPR045189">
    <property type="entry name" value="UBR4-like"/>
</dbReference>
<feature type="region of interest" description="Disordered" evidence="2">
    <location>
        <begin position="230"/>
        <end position="268"/>
    </location>
</feature>
<gene>
    <name evidence="4" type="ORF">OAUR00152_LOCUS39669</name>
</gene>
<feature type="region of interest" description="Disordered" evidence="2">
    <location>
        <begin position="1"/>
        <end position="36"/>
    </location>
</feature>
<dbReference type="Pfam" id="PF13764">
    <property type="entry name" value="E3_UbLigase_R4"/>
    <property type="match status" value="2"/>
</dbReference>
<feature type="domain" description="E3 ubiquitin ligase UBR4 C-terminal" evidence="3">
    <location>
        <begin position="834"/>
        <end position="1101"/>
    </location>
</feature>
<evidence type="ECO:0000256" key="1">
    <source>
        <dbReference type="PROSITE-ProRule" id="PRU01388"/>
    </source>
</evidence>
<feature type="region of interest" description="Disordered" evidence="2">
    <location>
        <begin position="310"/>
        <end position="343"/>
    </location>
</feature>
<feature type="compositionally biased region" description="Polar residues" evidence="2">
    <location>
        <begin position="253"/>
        <end position="268"/>
    </location>
</feature>
<dbReference type="PROSITE" id="PS52043">
    <property type="entry name" value="UBR4_E3"/>
    <property type="match status" value="1"/>
</dbReference>
<feature type="region of interest" description="UBR4 E3 catalytic module" evidence="1">
    <location>
        <begin position="716"/>
        <end position="1435"/>
    </location>
</feature>
<feature type="region of interest" description="Disordered" evidence="2">
    <location>
        <begin position="494"/>
        <end position="532"/>
    </location>
</feature>
<accession>A0A7S4NFE5</accession>
<comment type="similarity">
    <text evidence="1">Belongs to the UBR4 family.</text>
</comment>
<feature type="compositionally biased region" description="Basic and acidic residues" evidence="2">
    <location>
        <begin position="496"/>
        <end position="508"/>
    </location>
</feature>
<feature type="region of interest" description="Disordered" evidence="2">
    <location>
        <begin position="803"/>
        <end position="832"/>
    </location>
</feature>
<feature type="compositionally biased region" description="Basic and acidic residues" evidence="2">
    <location>
        <begin position="515"/>
        <end position="532"/>
    </location>
</feature>
<dbReference type="EMBL" id="HBKQ01058047">
    <property type="protein sequence ID" value="CAE2284670.1"/>
    <property type="molecule type" value="Transcribed_RNA"/>
</dbReference>
<feature type="region of interest" description="Disordered" evidence="2">
    <location>
        <begin position="1261"/>
        <end position="1285"/>
    </location>
</feature>
<dbReference type="InterPro" id="IPR025704">
    <property type="entry name" value="E3_Ub_ligase_UBR4_C"/>
</dbReference>
<name>A0A7S4NFE5_9STRA</name>
<evidence type="ECO:0000313" key="4">
    <source>
        <dbReference type="EMBL" id="CAE2284670.1"/>
    </source>
</evidence>
<feature type="region of interest" description="Disordered" evidence="2">
    <location>
        <begin position="52"/>
        <end position="86"/>
    </location>
</feature>
<feature type="compositionally biased region" description="Low complexity" evidence="2">
    <location>
        <begin position="1310"/>
        <end position="1321"/>
    </location>
</feature>
<feature type="region of interest" description="Disordered" evidence="2">
    <location>
        <begin position="1301"/>
        <end position="1334"/>
    </location>
</feature>
<feature type="compositionally biased region" description="Gly residues" evidence="2">
    <location>
        <begin position="1153"/>
        <end position="1163"/>
    </location>
</feature>
<feature type="region of interest" description="Disordered" evidence="2">
    <location>
        <begin position="145"/>
        <end position="167"/>
    </location>
</feature>
<evidence type="ECO:0000256" key="2">
    <source>
        <dbReference type="SAM" id="MobiDB-lite"/>
    </source>
</evidence>
<dbReference type="PANTHER" id="PTHR21725">
    <property type="entry name" value="E3 UBIQUITIN-PROTEIN LIGASE UBR4"/>
    <property type="match status" value="1"/>
</dbReference>
<organism evidence="4">
    <name type="scientific">Odontella aurita</name>
    <dbReference type="NCBI Taxonomy" id="265563"/>
    <lineage>
        <taxon>Eukaryota</taxon>
        <taxon>Sar</taxon>
        <taxon>Stramenopiles</taxon>
        <taxon>Ochrophyta</taxon>
        <taxon>Bacillariophyta</taxon>
        <taxon>Mediophyceae</taxon>
        <taxon>Biddulphiophycidae</taxon>
        <taxon>Eupodiscales</taxon>
        <taxon>Odontellaceae</taxon>
        <taxon>Odontella</taxon>
    </lineage>
</organism>
<feature type="region of interest" description="Disordered" evidence="2">
    <location>
        <begin position="1153"/>
        <end position="1178"/>
    </location>
</feature>
<keyword evidence="1" id="KW-0862">Zinc</keyword>
<proteinExistence type="inferred from homology"/>
<keyword evidence="1" id="KW-0863">Zinc-finger</keyword>
<feature type="compositionally biased region" description="Gly residues" evidence="2">
    <location>
        <begin position="17"/>
        <end position="28"/>
    </location>
</feature>
<evidence type="ECO:0000259" key="3">
    <source>
        <dbReference type="Pfam" id="PF13764"/>
    </source>
</evidence>
<keyword evidence="1" id="KW-0479">Metal-binding</keyword>
<feature type="domain" description="E3 ubiquitin ligase UBR4 C-terminal" evidence="3">
    <location>
        <begin position="620"/>
        <end position="699"/>
    </location>
</feature>
<feature type="compositionally biased region" description="Low complexity" evidence="2">
    <location>
        <begin position="1"/>
        <end position="13"/>
    </location>
</feature>
<protein>
    <recommendedName>
        <fullName evidence="3">E3 ubiquitin ligase UBR4 C-terminal domain-containing protein</fullName>
    </recommendedName>
</protein>
<dbReference type="PANTHER" id="PTHR21725:SF1">
    <property type="entry name" value="E3 UBIQUITIN-PROTEIN LIGASE UBR4"/>
    <property type="match status" value="1"/>
</dbReference>